<protein>
    <submittedName>
        <fullName evidence="6">Quinohemoprotein amine dehydrogenase alpha subunit</fullName>
    </submittedName>
</protein>
<dbReference type="AlphaFoldDB" id="A0A3G7TS70"/>
<evidence type="ECO:0000256" key="1">
    <source>
        <dbReference type="SAM" id="SignalP"/>
    </source>
</evidence>
<evidence type="ECO:0000259" key="3">
    <source>
        <dbReference type="Pfam" id="PF09099"/>
    </source>
</evidence>
<dbReference type="InterPro" id="IPR015182">
    <property type="entry name" value="QH-AmDH_asu_heme-bd_dom"/>
</dbReference>
<feature type="chain" id="PRO_5018154507" evidence="1">
    <location>
        <begin position="31"/>
        <end position="527"/>
    </location>
</feature>
<evidence type="ECO:0000259" key="4">
    <source>
        <dbReference type="Pfam" id="PF09100"/>
    </source>
</evidence>
<sequence length="527" mass="56990">MIKRTLRAGTSSGLLALAVCAALHSPPSLAAREAQAILKETCQGCHTPEMAGGLSRISHQRKTPEGWLMSIARMQIMHGLQISDDDRRTLVKYLADTQGLAPSETDGVRYALERRLNTVEKFDEPTSQMCGRCHSGARVALQRRPAQEWERLVNFHLGQWPSLEYQALSRDRDWFDLARKEMVPLLAKRYPLDNPAWAKWLASAPKAETLVGDWSFSGHLPGKGELAGVMSVSADGNDTFKVSVKGQYADGSPFNGEGSAILYSGYEWRGNVSIEGVSMRQVFAAKGNELQGRMFEAEHDERGLDFIAAKQGSSRLLAVQPGYLKAGGETEVTLIGSGLTGKPNFGKGVEVLEIIEQSPQRIKLKLKAAANAQPGLRNVTVGTLKGPTLSVYSTIAAVKVVPEFSVARVGDGGGSTPKVQGRFDAEAWGKGADGKPYRIGVFPAQWKVEAFDERAREDEDVKFAGQMQADSGVFIPGDAGPNPQRKMSTNNAGNLKVIAAVDDAGKSLTGAGHLIVTVQRWNNPPIP</sequence>
<dbReference type="EMBL" id="CP027753">
    <property type="protein sequence ID" value="AZE49967.1"/>
    <property type="molecule type" value="Genomic_DNA"/>
</dbReference>
<evidence type="ECO:0000259" key="2">
    <source>
        <dbReference type="Pfam" id="PF09098"/>
    </source>
</evidence>
<dbReference type="InterPro" id="IPR036909">
    <property type="entry name" value="Cyt_c-like_dom_sf"/>
</dbReference>
<dbReference type="Pfam" id="PF09099">
    <property type="entry name" value="Qn_am_d_aIII"/>
    <property type="match status" value="1"/>
</dbReference>
<dbReference type="InterPro" id="IPR014756">
    <property type="entry name" value="Ig_E-set"/>
</dbReference>
<gene>
    <name evidence="6" type="ORF">C4K04_4303</name>
</gene>
<dbReference type="Pfam" id="PF09098">
    <property type="entry name" value="Dehyd-heme_bind"/>
    <property type="match status" value="1"/>
</dbReference>
<feature type="domain" description="Quinohemoprotein amine dehydrogenase alpha subunit" evidence="3">
    <location>
        <begin position="314"/>
        <end position="392"/>
    </location>
</feature>
<dbReference type="Gene3D" id="2.60.40.10">
    <property type="entry name" value="Immunoglobulins"/>
    <property type="match status" value="2"/>
</dbReference>
<dbReference type="InterPro" id="IPR015184">
    <property type="entry name" value="QH-AmDH_asu_dom_IV"/>
</dbReference>
<dbReference type="SUPFAM" id="SSF46626">
    <property type="entry name" value="Cytochrome c"/>
    <property type="match status" value="2"/>
</dbReference>
<dbReference type="GO" id="GO:0009055">
    <property type="term" value="F:electron transfer activity"/>
    <property type="evidence" value="ECO:0007669"/>
    <property type="project" value="InterPro"/>
</dbReference>
<feature type="domain" description="Quinohemoprotein amine dehydrogenase alpha subunit haem binding" evidence="2">
    <location>
        <begin position="34"/>
        <end position="197"/>
    </location>
</feature>
<dbReference type="InterPro" id="IPR023887">
    <property type="entry name" value="QH-AmDH_asu"/>
</dbReference>
<dbReference type="Pfam" id="PF09100">
    <property type="entry name" value="Qn_am_d_aIV"/>
    <property type="match status" value="1"/>
</dbReference>
<dbReference type="CDD" id="cd00102">
    <property type="entry name" value="IPT"/>
    <property type="match status" value="1"/>
</dbReference>
<evidence type="ECO:0000259" key="5">
    <source>
        <dbReference type="Pfam" id="PF14930"/>
    </source>
</evidence>
<dbReference type="InterPro" id="IPR036718">
    <property type="entry name" value="H-AmDH_asu_dom2_sf"/>
</dbReference>
<dbReference type="Gene3D" id="1.10.760.10">
    <property type="entry name" value="Cytochrome c-like domain"/>
    <property type="match status" value="1"/>
</dbReference>
<name>A0A3G7TS70_9PSED</name>
<dbReference type="GO" id="GO:0020037">
    <property type="term" value="F:heme binding"/>
    <property type="evidence" value="ECO:0007669"/>
    <property type="project" value="InterPro"/>
</dbReference>
<feature type="domain" description="Quinohemoprotein amine dehydrogenase alpha subunit" evidence="4">
    <location>
        <begin position="398"/>
        <end position="526"/>
    </location>
</feature>
<proteinExistence type="predicted"/>
<dbReference type="InterPro" id="IPR013783">
    <property type="entry name" value="Ig-like_fold"/>
</dbReference>
<dbReference type="NCBIfam" id="TIGR03908">
    <property type="entry name" value="QH_alpha"/>
    <property type="match status" value="1"/>
</dbReference>
<dbReference type="Proteomes" id="UP000268048">
    <property type="component" value="Chromosome"/>
</dbReference>
<dbReference type="SUPFAM" id="SSF81296">
    <property type="entry name" value="E set domains"/>
    <property type="match status" value="2"/>
</dbReference>
<dbReference type="SUPFAM" id="SSF69298">
    <property type="entry name" value="Quinohemoprotein amine dehydrogenase A chain, domain 3"/>
    <property type="match status" value="1"/>
</dbReference>
<organism evidence="6 7">
    <name type="scientific">Pseudomonas chlororaphis</name>
    <dbReference type="NCBI Taxonomy" id="587753"/>
    <lineage>
        <taxon>Bacteria</taxon>
        <taxon>Pseudomonadati</taxon>
        <taxon>Pseudomonadota</taxon>
        <taxon>Gammaproteobacteria</taxon>
        <taxon>Pseudomonadales</taxon>
        <taxon>Pseudomonadaceae</taxon>
        <taxon>Pseudomonas</taxon>
    </lineage>
</organism>
<dbReference type="InterPro" id="IPR009111">
    <property type="entry name" value="QH-AmDH_asu_dom2"/>
</dbReference>
<accession>A0A3G7TS70</accession>
<dbReference type="Pfam" id="PF14930">
    <property type="entry name" value="Qn_am_d_aII"/>
    <property type="match status" value="1"/>
</dbReference>
<reference evidence="6 7" key="1">
    <citation type="submission" date="2018-03" db="EMBL/GenBank/DDBJ databases">
        <title>Diversity of phytobeneficial traits revealed by whole-genome analysis of worldwide-isolated phenazine-producing Pseudomonas spp.</title>
        <authorList>
            <person name="Biessy A."/>
            <person name="Novinscak A."/>
            <person name="Blom J."/>
            <person name="Leger G."/>
            <person name="Thomashow L.S."/>
            <person name="Cazorla F.M."/>
            <person name="Josic D."/>
            <person name="Filion M."/>
        </authorList>
    </citation>
    <scope>NUCLEOTIDE SEQUENCE [LARGE SCALE GENOMIC DNA]</scope>
    <source>
        <strain evidence="6 7">B25</strain>
    </source>
</reference>
<evidence type="ECO:0000313" key="7">
    <source>
        <dbReference type="Proteomes" id="UP000268048"/>
    </source>
</evidence>
<feature type="domain" description="Quinohemoprotein amine dehydrogenase alpha subunit" evidence="5">
    <location>
        <begin position="209"/>
        <end position="310"/>
    </location>
</feature>
<evidence type="ECO:0000313" key="6">
    <source>
        <dbReference type="EMBL" id="AZE49967.1"/>
    </source>
</evidence>
<feature type="signal peptide" evidence="1">
    <location>
        <begin position="1"/>
        <end position="30"/>
    </location>
</feature>
<dbReference type="Gene3D" id="2.40.128.120">
    <property type="entry name" value="Quinohemoprotein amine dehydrogenase alpha subunit, domain 2"/>
    <property type="match status" value="1"/>
</dbReference>
<dbReference type="InterPro" id="IPR015183">
    <property type="entry name" value="QH-AmDH_asu_dom_III"/>
</dbReference>
<keyword evidence="1" id="KW-0732">Signal</keyword>